<dbReference type="AlphaFoldDB" id="A0ABD3ETY2"/>
<dbReference type="PANTHER" id="PTHR44329">
    <property type="entry name" value="SERINE/THREONINE-PROTEIN KINASE TNNI3K-RELATED"/>
    <property type="match status" value="1"/>
</dbReference>
<keyword evidence="1" id="KW-0175">Coiled coil</keyword>
<dbReference type="Gene3D" id="3.30.200.20">
    <property type="entry name" value="Phosphorylase Kinase, domain 1"/>
    <property type="match status" value="1"/>
</dbReference>
<dbReference type="PANTHER" id="PTHR44329:SF214">
    <property type="entry name" value="PROTEIN KINASE DOMAIN-CONTAINING PROTEIN"/>
    <property type="match status" value="1"/>
</dbReference>
<dbReference type="InterPro" id="IPR051681">
    <property type="entry name" value="Ser/Thr_Kinases-Pseudokinases"/>
</dbReference>
<dbReference type="EMBL" id="JBIMZQ010000062">
    <property type="protein sequence ID" value="KAL3657631.1"/>
    <property type="molecule type" value="Genomic_DNA"/>
</dbReference>
<reference evidence="3 4" key="1">
    <citation type="submission" date="2024-09" db="EMBL/GenBank/DDBJ databases">
        <title>Genome sequencing and assembly of Phytophthora oleae, isolate VK10A, causative agent of rot of olive drupes.</title>
        <authorList>
            <person name="Conti Taguali S."/>
            <person name="Riolo M."/>
            <person name="La Spada F."/>
            <person name="Cacciola S.O."/>
            <person name="Dionisio G."/>
        </authorList>
    </citation>
    <scope>NUCLEOTIDE SEQUENCE [LARGE SCALE GENOMIC DNA]</scope>
    <source>
        <strain evidence="3 4">VK10A</strain>
    </source>
</reference>
<feature type="coiled-coil region" evidence="1">
    <location>
        <begin position="58"/>
        <end position="85"/>
    </location>
</feature>
<keyword evidence="4" id="KW-1185">Reference proteome</keyword>
<dbReference type="InterPro" id="IPR011009">
    <property type="entry name" value="Kinase-like_dom_sf"/>
</dbReference>
<feature type="domain" description="Protein kinase" evidence="2">
    <location>
        <begin position="599"/>
        <end position="846"/>
    </location>
</feature>
<name>A0ABD3ETY2_9STRA</name>
<dbReference type="Proteomes" id="UP001632037">
    <property type="component" value="Unassembled WGS sequence"/>
</dbReference>
<evidence type="ECO:0000313" key="3">
    <source>
        <dbReference type="EMBL" id="KAL3657631.1"/>
    </source>
</evidence>
<dbReference type="SMART" id="SM00220">
    <property type="entry name" value="S_TKc"/>
    <property type="match status" value="1"/>
</dbReference>
<comment type="caution">
    <text evidence="3">The sequence shown here is derived from an EMBL/GenBank/DDBJ whole genome shotgun (WGS) entry which is preliminary data.</text>
</comment>
<accession>A0ABD3ETY2</accession>
<dbReference type="Gene3D" id="1.10.510.10">
    <property type="entry name" value="Transferase(Phosphotransferase) domain 1"/>
    <property type="match status" value="2"/>
</dbReference>
<evidence type="ECO:0000259" key="2">
    <source>
        <dbReference type="PROSITE" id="PS50011"/>
    </source>
</evidence>
<gene>
    <name evidence="3" type="ORF">V7S43_017434</name>
</gene>
<dbReference type="InterPro" id="IPR000719">
    <property type="entry name" value="Prot_kinase_dom"/>
</dbReference>
<proteinExistence type="predicted"/>
<evidence type="ECO:0000313" key="4">
    <source>
        <dbReference type="Proteomes" id="UP001632037"/>
    </source>
</evidence>
<dbReference type="InterPro" id="IPR008271">
    <property type="entry name" value="Ser/Thr_kinase_AS"/>
</dbReference>
<organism evidence="3 4">
    <name type="scientific">Phytophthora oleae</name>
    <dbReference type="NCBI Taxonomy" id="2107226"/>
    <lineage>
        <taxon>Eukaryota</taxon>
        <taxon>Sar</taxon>
        <taxon>Stramenopiles</taxon>
        <taxon>Oomycota</taxon>
        <taxon>Peronosporomycetes</taxon>
        <taxon>Peronosporales</taxon>
        <taxon>Peronosporaceae</taxon>
        <taxon>Phytophthora</taxon>
    </lineage>
</organism>
<dbReference type="PROSITE" id="PS50011">
    <property type="entry name" value="PROTEIN_KINASE_DOM"/>
    <property type="match status" value="1"/>
</dbReference>
<dbReference type="SUPFAM" id="SSF56112">
    <property type="entry name" value="Protein kinase-like (PK-like)"/>
    <property type="match status" value="2"/>
</dbReference>
<protein>
    <recommendedName>
        <fullName evidence="2">Protein kinase domain-containing protein</fullName>
    </recommendedName>
</protein>
<dbReference type="InterPro" id="IPR001245">
    <property type="entry name" value="Ser-Thr/Tyr_kinase_cat_dom"/>
</dbReference>
<dbReference type="PROSITE" id="PS00108">
    <property type="entry name" value="PROTEIN_KINASE_ST"/>
    <property type="match status" value="1"/>
</dbReference>
<sequence>MLDQRWHSWSNLIDSKVDTSSRWHSQNVNLVQIRDRIGDFLIAQLKTSCLNSKNEDILAEWARDLREKLAEYEQESRQLLKLANTGRVIRELEHGIETTLSLLGSTDSSTAEEWISVLHREREERVKMYWCLLQDKQQLQTEVGDSEQQLAVLTLMKHDVDTFGAVLTPMELDLIDEFYDTLVCNSNIVVNSIPPWFETDKRRWSRSDESFVDQGEEACLRHVDTWGKLHHPHVRKFYGACHVGRPFIIHELTVARYTVENPWFHLYGCALGLKYVHERGLAHTKLTLDNLQSLYEFKGVLSGLGLDRIGCEASAEADVLAFALVMYEFLVNYLSRNDMELEQLKRDRRLPEDRPSFFNEKQWTLLLEMCVDDPTKRLSMIDVTHRLETIHTESNQDIWSDEEYFNSSPQLIDDIDEYSIPNAGLSISDVLQDADELCDELEDSLDINRPVYNRLVDVYQQFVSTEAPLPLTLVEDFGLILWRFYLRLEARSQDDWSAVATLCAANTIANRNYSLHYDIDRLIQSSDHLQTNAPVHHWQPNWKQTLQWRQETLGKCVDNAEEFLSSEEDANRRAEAATLLQYEAKTANGPRWLIPPHQIELGQHLADGSFGAVYLGKWFNTDVVVKQVLTNQSDRANREQFFHEVNLWASLNHDNLIKLYGACHLGQPFFVCERANEGTLISYIQDRRHFPAWRAIWEAARGLEYLHERGIVHGDLKGNNILVCDGTAKLADFGLSVFAESSTSEEAEGALGAFRWKAPECLAGSGPTFASDIYSFAMCISEAIGGDFPWGKTMPDSAVAFNVTNKRMIPPRPNGFTDAQWDLVVGMCSFEPQDRPNATALVHLLWKFA</sequence>
<dbReference type="Pfam" id="PF07714">
    <property type="entry name" value="PK_Tyr_Ser-Thr"/>
    <property type="match status" value="1"/>
</dbReference>
<evidence type="ECO:0000256" key="1">
    <source>
        <dbReference type="SAM" id="Coils"/>
    </source>
</evidence>